<dbReference type="GO" id="GO:0015074">
    <property type="term" value="P:DNA integration"/>
    <property type="evidence" value="ECO:0007669"/>
    <property type="project" value="InterPro"/>
</dbReference>
<evidence type="ECO:0000256" key="8">
    <source>
        <dbReference type="SAM" id="MobiDB-lite"/>
    </source>
</evidence>
<dbReference type="CDD" id="cd01647">
    <property type="entry name" value="RT_LTR"/>
    <property type="match status" value="1"/>
</dbReference>
<dbReference type="PANTHER" id="PTHR37984:SF5">
    <property type="entry name" value="PROTEIN NYNRIN-LIKE"/>
    <property type="match status" value="1"/>
</dbReference>
<dbReference type="Pfam" id="PF00665">
    <property type="entry name" value="rve"/>
    <property type="match status" value="1"/>
</dbReference>
<dbReference type="EC" id="2.7.7.49" evidence="1"/>
<evidence type="ECO:0000256" key="6">
    <source>
        <dbReference type="ARBA" id="ARBA00022801"/>
    </source>
</evidence>
<protein>
    <recommendedName>
        <fullName evidence="1">RNA-directed DNA polymerase</fullName>
        <ecNumber evidence="1">2.7.7.49</ecNumber>
    </recommendedName>
</protein>
<evidence type="ECO:0000256" key="7">
    <source>
        <dbReference type="ARBA" id="ARBA00022918"/>
    </source>
</evidence>
<evidence type="ECO:0000256" key="5">
    <source>
        <dbReference type="ARBA" id="ARBA00022759"/>
    </source>
</evidence>
<dbReference type="InterPro" id="IPR012337">
    <property type="entry name" value="RNaseH-like_sf"/>
</dbReference>
<keyword evidence="6" id="KW-0378">Hydrolase</keyword>
<dbReference type="PaxDb" id="4097-A0A1S4CLU7"/>
<keyword evidence="3" id="KW-0548">Nucleotidyltransferase</keyword>
<dbReference type="SUPFAM" id="SSF56672">
    <property type="entry name" value="DNA/RNA polymerases"/>
    <property type="match status" value="1"/>
</dbReference>
<feature type="region of interest" description="Disordered" evidence="8">
    <location>
        <begin position="1"/>
        <end position="64"/>
    </location>
</feature>
<dbReference type="InterPro" id="IPR050951">
    <property type="entry name" value="Retrovirus_Pol_polyprotein"/>
</dbReference>
<dbReference type="InterPro" id="IPR001584">
    <property type="entry name" value="Integrase_cat-core"/>
</dbReference>
<evidence type="ECO:0000313" key="10">
    <source>
        <dbReference type="RefSeq" id="XP_016502100.1"/>
    </source>
</evidence>
<dbReference type="GO" id="GO:0003676">
    <property type="term" value="F:nucleic acid binding"/>
    <property type="evidence" value="ECO:0007669"/>
    <property type="project" value="InterPro"/>
</dbReference>
<feature type="domain" description="Integrase catalytic" evidence="9">
    <location>
        <begin position="558"/>
        <end position="693"/>
    </location>
</feature>
<dbReference type="Gene3D" id="3.30.420.10">
    <property type="entry name" value="Ribonuclease H-like superfamily/Ribonuclease H"/>
    <property type="match status" value="1"/>
</dbReference>
<dbReference type="PROSITE" id="PS50994">
    <property type="entry name" value="INTEGRASE"/>
    <property type="match status" value="1"/>
</dbReference>
<dbReference type="AlphaFoldDB" id="A0A1S4CLU7"/>
<keyword evidence="5" id="KW-0255">Endonuclease</keyword>
<dbReference type="InterPro" id="IPR000477">
    <property type="entry name" value="RT_dom"/>
</dbReference>
<dbReference type="SUPFAM" id="SSF53098">
    <property type="entry name" value="Ribonuclease H-like"/>
    <property type="match status" value="1"/>
</dbReference>
<dbReference type="Gene3D" id="3.10.10.10">
    <property type="entry name" value="HIV Type 1 Reverse Transcriptase, subunit A, domain 1"/>
    <property type="match status" value="1"/>
</dbReference>
<keyword evidence="2" id="KW-0808">Transferase</keyword>
<dbReference type="Gene3D" id="2.40.70.10">
    <property type="entry name" value="Acid Proteases"/>
    <property type="match status" value="1"/>
</dbReference>
<dbReference type="RefSeq" id="XP_016502100.1">
    <property type="nucleotide sequence ID" value="XM_016646614.1"/>
</dbReference>
<reference evidence="10" key="1">
    <citation type="submission" date="2025-08" db="UniProtKB">
        <authorList>
            <consortium name="RefSeq"/>
        </authorList>
    </citation>
    <scope>IDENTIFICATION</scope>
</reference>
<name>A0A1S4CLU7_TOBAC</name>
<accession>A0A1S4CLU7</accession>
<keyword evidence="7" id="KW-0695">RNA-directed DNA polymerase</keyword>
<evidence type="ECO:0000256" key="2">
    <source>
        <dbReference type="ARBA" id="ARBA00022679"/>
    </source>
</evidence>
<dbReference type="Gene3D" id="3.30.70.270">
    <property type="match status" value="1"/>
</dbReference>
<proteinExistence type="predicted"/>
<dbReference type="CDD" id="cd00303">
    <property type="entry name" value="retropepsin_like"/>
    <property type="match status" value="1"/>
</dbReference>
<dbReference type="Pfam" id="PF00078">
    <property type="entry name" value="RVT_1"/>
    <property type="match status" value="1"/>
</dbReference>
<evidence type="ECO:0000256" key="1">
    <source>
        <dbReference type="ARBA" id="ARBA00012493"/>
    </source>
</evidence>
<dbReference type="InterPro" id="IPR036397">
    <property type="entry name" value="RNaseH_sf"/>
</dbReference>
<organism evidence="10">
    <name type="scientific">Nicotiana tabacum</name>
    <name type="common">Common tobacco</name>
    <dbReference type="NCBI Taxonomy" id="4097"/>
    <lineage>
        <taxon>Eukaryota</taxon>
        <taxon>Viridiplantae</taxon>
        <taxon>Streptophyta</taxon>
        <taxon>Embryophyta</taxon>
        <taxon>Tracheophyta</taxon>
        <taxon>Spermatophyta</taxon>
        <taxon>Magnoliopsida</taxon>
        <taxon>eudicotyledons</taxon>
        <taxon>Gunneridae</taxon>
        <taxon>Pentapetalae</taxon>
        <taxon>asterids</taxon>
        <taxon>lamiids</taxon>
        <taxon>Solanales</taxon>
        <taxon>Solanaceae</taxon>
        <taxon>Nicotianoideae</taxon>
        <taxon>Nicotianeae</taxon>
        <taxon>Nicotiana</taxon>
    </lineage>
</organism>
<dbReference type="InterPro" id="IPR043128">
    <property type="entry name" value="Rev_trsase/Diguanyl_cyclase"/>
</dbReference>
<dbReference type="OrthoDB" id="1934381at2759"/>
<sequence>MAVSLQNERDLDKAQEVAQASKETMPATPIPVEVNEPTDLTEVVVEQGQDEKGKAKVNEQAAEQVVPLVPQNPNREKPASSAQRVIPAPFPHRLVKQKKEDQYKKFMEMLRQIQLNIPLMDALREMPVVIRPMAQNMSDPSNFTISCTIGSYAFAKVLCDLGASINLMPLVVYTKLGIGRARRISMLLQLADGTVKRPTGIPDDVLVDEEIPIILGRPFLATGRALINCETGELKMRLNDEEVIFNVQQSMRRPSEYANYSLVEAVDAILQKDDVTLTAKDPLEACQTNLEEMDSEGLAEWVMALEGQGFWKREPQFESLELEKKATPPAKPSVEKPPKLELKPLPTHLRYVFLGPDSTLPVIISSGLLDVQVELLLQVGMTVVQKENNELISIHTVTGWRICKDYRKLNTATRKDHFPLPFIDQMLDKLTERSHFCFLDGYSRYNLSIAPEDREKTSFTCLYGIFAFRRMPFGLCNAPTTFQWSYLIGSKVIVYTDHAAIRYLIEKKESKPRLIRWVLLLQEFDLEIRDRKRTENQDAHAWVKNCDECQRTDNISRRHEMPMTTIQEVEIFDMWGIDFIGPFVSSYGNKYILVAIDYVSKWVEAVAPPTNDAKGVIEFLKKNIFTRFGTPRAILSDGGTHFCNRAFARLLEKYGVCHKVTTPYHLQSNEQVEVSNREIKSVLTKIVNATRTD</sequence>
<dbReference type="GO" id="GO:0003964">
    <property type="term" value="F:RNA-directed DNA polymerase activity"/>
    <property type="evidence" value="ECO:0007669"/>
    <property type="project" value="UniProtKB-KW"/>
</dbReference>
<dbReference type="GO" id="GO:0016787">
    <property type="term" value="F:hydrolase activity"/>
    <property type="evidence" value="ECO:0007669"/>
    <property type="project" value="UniProtKB-KW"/>
</dbReference>
<dbReference type="Pfam" id="PF17917">
    <property type="entry name" value="RT_RNaseH"/>
    <property type="match status" value="1"/>
</dbReference>
<dbReference type="InterPro" id="IPR021109">
    <property type="entry name" value="Peptidase_aspartic_dom_sf"/>
</dbReference>
<dbReference type="InterPro" id="IPR041373">
    <property type="entry name" value="RT_RNaseH"/>
</dbReference>
<evidence type="ECO:0000256" key="3">
    <source>
        <dbReference type="ARBA" id="ARBA00022695"/>
    </source>
</evidence>
<keyword evidence="4" id="KW-0540">Nuclease</keyword>
<dbReference type="OMA" id="HMEEEIN"/>
<gene>
    <name evidence="10" type="primary">LOC107820352</name>
</gene>
<dbReference type="KEGG" id="nta:107820352"/>
<dbReference type="InterPro" id="IPR043502">
    <property type="entry name" value="DNA/RNA_pol_sf"/>
</dbReference>
<evidence type="ECO:0000256" key="4">
    <source>
        <dbReference type="ARBA" id="ARBA00022722"/>
    </source>
</evidence>
<dbReference type="PANTHER" id="PTHR37984">
    <property type="entry name" value="PROTEIN CBG26694"/>
    <property type="match status" value="1"/>
</dbReference>
<dbReference type="GO" id="GO:0004519">
    <property type="term" value="F:endonuclease activity"/>
    <property type="evidence" value="ECO:0007669"/>
    <property type="project" value="UniProtKB-KW"/>
</dbReference>
<evidence type="ECO:0000259" key="9">
    <source>
        <dbReference type="PROSITE" id="PS50994"/>
    </source>
</evidence>